<dbReference type="InterPro" id="IPR010987">
    <property type="entry name" value="Glutathione-S-Trfase_C-like"/>
</dbReference>
<accession>A0A813PWS3</accession>
<keyword evidence="3" id="KW-0808">Transferase</keyword>
<evidence type="ECO:0000313" key="8">
    <source>
        <dbReference type="Proteomes" id="UP000663852"/>
    </source>
</evidence>
<dbReference type="Pfam" id="PF02798">
    <property type="entry name" value="GST_N"/>
    <property type="match status" value="1"/>
</dbReference>
<dbReference type="InterPro" id="IPR040079">
    <property type="entry name" value="Glutathione_S-Trfase"/>
</dbReference>
<dbReference type="SFLD" id="SFLDG01154">
    <property type="entry name" value="Main.5:_Phi-like"/>
    <property type="match status" value="1"/>
</dbReference>
<dbReference type="InterPro" id="IPR036282">
    <property type="entry name" value="Glutathione-S-Trfase_C_sf"/>
</dbReference>
<dbReference type="Proteomes" id="UP000663852">
    <property type="component" value="Unassembled WGS sequence"/>
</dbReference>
<dbReference type="GO" id="GO:0043295">
    <property type="term" value="F:glutathione binding"/>
    <property type="evidence" value="ECO:0007669"/>
    <property type="project" value="TreeGrafter"/>
</dbReference>
<dbReference type="InterPro" id="IPR004045">
    <property type="entry name" value="Glutathione_S-Trfase_N"/>
</dbReference>
<evidence type="ECO:0000259" key="5">
    <source>
        <dbReference type="PROSITE" id="PS50404"/>
    </source>
</evidence>
<dbReference type="PANTHER" id="PTHR43900">
    <property type="entry name" value="GLUTATHIONE S-TRANSFERASE RHO"/>
    <property type="match status" value="1"/>
</dbReference>
<evidence type="ECO:0000259" key="6">
    <source>
        <dbReference type="PROSITE" id="PS50405"/>
    </source>
</evidence>
<name>A0A813PWS3_ADIRI</name>
<comment type="caution">
    <text evidence="7">The sequence shown here is derived from an EMBL/GenBank/DDBJ whole genome shotgun (WGS) entry which is preliminary data.</text>
</comment>
<dbReference type="GO" id="GO:0005737">
    <property type="term" value="C:cytoplasm"/>
    <property type="evidence" value="ECO:0007669"/>
    <property type="project" value="TreeGrafter"/>
</dbReference>
<dbReference type="InterPro" id="IPR004046">
    <property type="entry name" value="GST_C"/>
</dbReference>
<dbReference type="SFLD" id="SFLDS00019">
    <property type="entry name" value="Glutathione_Transferase_(cytos"/>
    <property type="match status" value="1"/>
</dbReference>
<organism evidence="7 8">
    <name type="scientific">Adineta ricciae</name>
    <name type="common">Rotifer</name>
    <dbReference type="NCBI Taxonomy" id="249248"/>
    <lineage>
        <taxon>Eukaryota</taxon>
        <taxon>Metazoa</taxon>
        <taxon>Spiralia</taxon>
        <taxon>Gnathifera</taxon>
        <taxon>Rotifera</taxon>
        <taxon>Eurotatoria</taxon>
        <taxon>Bdelloidea</taxon>
        <taxon>Adinetida</taxon>
        <taxon>Adinetidae</taxon>
        <taxon>Adineta</taxon>
    </lineage>
</organism>
<protein>
    <recommendedName>
        <fullName evidence="2">glutathione transferase</fullName>
        <ecNumber evidence="2">2.5.1.18</ecNumber>
    </recommendedName>
</protein>
<dbReference type="GO" id="GO:0004364">
    <property type="term" value="F:glutathione transferase activity"/>
    <property type="evidence" value="ECO:0007669"/>
    <property type="project" value="UniProtKB-EC"/>
</dbReference>
<dbReference type="Gene3D" id="3.40.30.10">
    <property type="entry name" value="Glutaredoxin"/>
    <property type="match status" value="1"/>
</dbReference>
<dbReference type="AlphaFoldDB" id="A0A813PWS3"/>
<evidence type="ECO:0000256" key="3">
    <source>
        <dbReference type="ARBA" id="ARBA00022679"/>
    </source>
</evidence>
<dbReference type="InterPro" id="IPR036249">
    <property type="entry name" value="Thioredoxin-like_sf"/>
</dbReference>
<dbReference type="Gene3D" id="1.20.1050.10">
    <property type="match status" value="1"/>
</dbReference>
<dbReference type="PROSITE" id="PS50405">
    <property type="entry name" value="GST_CTER"/>
    <property type="match status" value="1"/>
</dbReference>
<dbReference type="GO" id="GO:0006749">
    <property type="term" value="P:glutathione metabolic process"/>
    <property type="evidence" value="ECO:0007669"/>
    <property type="project" value="TreeGrafter"/>
</dbReference>
<dbReference type="PANTHER" id="PTHR43900:SF3">
    <property type="entry name" value="GLUTATHIONE S-TRANSFERASE RHO"/>
    <property type="match status" value="1"/>
</dbReference>
<evidence type="ECO:0000256" key="2">
    <source>
        <dbReference type="ARBA" id="ARBA00012452"/>
    </source>
</evidence>
<dbReference type="FunFam" id="1.20.1050.10:FF:000004">
    <property type="entry name" value="Glutathione S-transferase F2"/>
    <property type="match status" value="1"/>
</dbReference>
<dbReference type="GO" id="GO:0009636">
    <property type="term" value="P:response to toxic substance"/>
    <property type="evidence" value="ECO:0007669"/>
    <property type="project" value="UniProtKB-ARBA"/>
</dbReference>
<dbReference type="EMBL" id="CAJNOJ010000006">
    <property type="protein sequence ID" value="CAF0760156.1"/>
    <property type="molecule type" value="Genomic_DNA"/>
</dbReference>
<evidence type="ECO:0000313" key="7">
    <source>
        <dbReference type="EMBL" id="CAF0760156.1"/>
    </source>
</evidence>
<comment type="catalytic activity">
    <reaction evidence="4">
        <text>RX + glutathione = an S-substituted glutathione + a halide anion + H(+)</text>
        <dbReference type="Rhea" id="RHEA:16437"/>
        <dbReference type="ChEBI" id="CHEBI:15378"/>
        <dbReference type="ChEBI" id="CHEBI:16042"/>
        <dbReference type="ChEBI" id="CHEBI:17792"/>
        <dbReference type="ChEBI" id="CHEBI:57925"/>
        <dbReference type="ChEBI" id="CHEBI:90779"/>
        <dbReference type="EC" id="2.5.1.18"/>
    </reaction>
</comment>
<evidence type="ECO:0000256" key="4">
    <source>
        <dbReference type="ARBA" id="ARBA00047960"/>
    </source>
</evidence>
<dbReference type="SUPFAM" id="SSF47616">
    <property type="entry name" value="GST C-terminal domain-like"/>
    <property type="match status" value="1"/>
</dbReference>
<dbReference type="FunFam" id="3.40.30.10:FF:000016">
    <property type="entry name" value="Glutathione S-transferase F2"/>
    <property type="match status" value="1"/>
</dbReference>
<dbReference type="PROSITE" id="PS50404">
    <property type="entry name" value="GST_NTER"/>
    <property type="match status" value="1"/>
</dbReference>
<comment type="similarity">
    <text evidence="1">Belongs to the GST superfamily. Phi family.</text>
</comment>
<gene>
    <name evidence="7" type="ORF">EDS130_LOCUS2771</name>
</gene>
<feature type="domain" description="GST C-terminal" evidence="6">
    <location>
        <begin position="92"/>
        <end position="215"/>
    </location>
</feature>
<dbReference type="CDD" id="cd03187">
    <property type="entry name" value="GST_C_Phi"/>
    <property type="match status" value="1"/>
</dbReference>
<proteinExistence type="inferred from homology"/>
<evidence type="ECO:0000256" key="1">
    <source>
        <dbReference type="ARBA" id="ARBA00010128"/>
    </source>
</evidence>
<dbReference type="OrthoDB" id="2309723at2759"/>
<feature type="domain" description="GST N-terminal" evidence="5">
    <location>
        <begin position="1"/>
        <end position="84"/>
    </location>
</feature>
<dbReference type="CDD" id="cd03053">
    <property type="entry name" value="GST_N_Phi"/>
    <property type="match status" value="1"/>
</dbReference>
<dbReference type="SUPFAM" id="SSF52833">
    <property type="entry name" value="Thioredoxin-like"/>
    <property type="match status" value="1"/>
</dbReference>
<dbReference type="EC" id="2.5.1.18" evidence="2"/>
<reference evidence="7" key="1">
    <citation type="submission" date="2021-02" db="EMBL/GenBank/DDBJ databases">
        <authorList>
            <person name="Nowell W R."/>
        </authorList>
    </citation>
    <scope>NUCLEOTIDE SEQUENCE</scope>
</reference>
<dbReference type="InterPro" id="IPR034347">
    <property type="entry name" value="GST_Phi_C"/>
</dbReference>
<dbReference type="Pfam" id="PF00043">
    <property type="entry name" value="GST_C"/>
    <property type="match status" value="1"/>
</dbReference>
<dbReference type="SFLD" id="SFLDG00358">
    <property type="entry name" value="Main_(cytGST)"/>
    <property type="match status" value="1"/>
</dbReference>
<sequence>MPIKVYGLAMSTCTQRVTTTLAEKGLKYELVNVDFAAGEHKSPKYLEEKQPFGVIPVLIDEDGFKIYESRAICRYLEIKYKGKGTELIPSKDAAAQGLFEQAASIETGYFDPYASPIVYERVFKKMKGLGESDEARVATLKQQLSEKLDVYDKILSKQPYLAGQEFTLADLFHLPYGSWLVKLGEGNLFESRPNVKSWWDRITSRPSWKAVQESK</sequence>